<dbReference type="GeneTree" id="ENSGT00940000157932"/>
<dbReference type="GO" id="GO:0019901">
    <property type="term" value="F:protein kinase binding"/>
    <property type="evidence" value="ECO:0007669"/>
    <property type="project" value="TreeGrafter"/>
</dbReference>
<feature type="compositionally biased region" description="Basic and acidic residues" evidence="4">
    <location>
        <begin position="486"/>
        <end position="505"/>
    </location>
</feature>
<feature type="compositionally biased region" description="Polar residues" evidence="4">
    <location>
        <begin position="1150"/>
        <end position="1171"/>
    </location>
</feature>
<dbReference type="OrthoDB" id="6103632at2759"/>
<reference evidence="6" key="3">
    <citation type="submission" date="2025-08" db="UniProtKB">
        <authorList>
            <consortium name="Ensembl"/>
        </authorList>
    </citation>
    <scope>IDENTIFICATION</scope>
</reference>
<keyword evidence="7" id="KW-1185">Reference proteome</keyword>
<feature type="compositionally biased region" description="Basic and acidic residues" evidence="4">
    <location>
        <begin position="1174"/>
        <end position="1187"/>
    </location>
</feature>
<feature type="compositionally biased region" description="Acidic residues" evidence="4">
    <location>
        <begin position="821"/>
        <end position="830"/>
    </location>
</feature>
<feature type="compositionally biased region" description="Basic and acidic residues" evidence="4">
    <location>
        <begin position="1231"/>
        <end position="1245"/>
    </location>
</feature>
<feature type="compositionally biased region" description="Polar residues" evidence="4">
    <location>
        <begin position="996"/>
        <end position="1013"/>
    </location>
</feature>
<sequence>MALSQLQCLDDNHVNPRTHESKPEFFYCEDQRLALEALLQDGREAFFKYLEARGLRGFLSDPELEALTGAVEPYDPGLELFSGDAEDVQTPLSLHYWPELSDTSIPQMDLGWPDSDAYRGVTRTTVYTQPPLDGHAHIKEVVRKMIAQAQKVIAVVMDVFTDVDIFRDLLDAGFKRRVSVYILLERATLPHFLAMCRRANMHAGHLKHLRVRCSEGAEFYTRSCTKVRGRMGHRFMFVDGDKAVSGSYSFTWMASRLDRNLITVVTGQAVDGFDRLFRFLYLSSSSVDLRQTITEPEPEPEPLPQPAPVIPPSAEIARKLYSPKYALVALTNPGPTTSVNQESPKEPQNPENSKKKRRGKASEESTKESPPLHPGLINLEKACLIAYLPTWPEPDPPSDVIGFINVRDAKKPTQVHLQRSEMFETSQAIRFSSPFSSTKESKEEVAKPTQATPKQEEVNALQPAQAKSMVDDAVEKAQQAQLSDVTHNKEASEQKSPASEEKSDLQSDAANCVSPKNKFDLSTTTNQEAGLDTPLGAQALPQSSSEAPASDEGKISHAEQPVSSNSHAESGSLPELNTEKKAELTSRLSTQSSAVHRTHTPTPNGAHTPQIPDSPELNTEQGTKEKTPPPQADSQTRAVHKQPQISTEVASSIQTPTVHSNISTSLVSATQSKNNHIPITTVHSSTSSSASVPSTSSSALPLTSSVTTPNPPLPASSSLTPAPPIPKPRTIQIVMSDSSTSNGQKLPEIRLVRRPEASTGPLVAHSAFDVAAVEQTSLVKECQTVPELQDDSTSKAGAQKDTENTGNPEETSKQESKETSVEADEQDDDGAASQTVAGSELHKSDALINDAPKAAALKIQEIIPKDVDLETSEDCRIIGKMDARCVATAQADTASPERTLTGSESGDVSDRKGENVTQCRTFLARVHEPQRISFSKPQDMDQMEALNSSTAPVFSTSCLRPHNGDGAHTSATDTHSQQGEQVRLTHVDNEVNMRNTANHNTHSTFQEQTSTGRVGTHTPEKALRLHLTETHLPDFRSQTPVHRSQSLKAHTPTPTPDGFSPRTPALDSLSPDIFDGYISSREDSTLSTTSEEYYECSDSLFNEPVFDHMASRDQGMIADHINFAHTNSLNSPATGTGPAHINYSSSDATLGTAHSETQTLTGAAKVPSSSLLGKKVETREVENKASEEEASEEDEHGRKLSVAETREEQESQGTEMRGSEDTNRIMVQIKRGKDSTETGGKDKEVQTPTRKVARSQSAADRLVDGGMTAGGSSKERSKPKRSSAGDIKSTEGGRPDREGRENASNQVEIRPRGTERRASPQSKRQTEGQKLSHSSPKPQKQRAQRNPNFFDNMSSLHKTSTRPPQPLVTGTVGSIAGRKRVSQSQQSQDSAAQNQTPYPNSSLLHMNPQIQLSTQSHNQTASGPEVQDGRTPFNLSFSRLYNLKGMNGKVNKTPAHSKRGSVATPAHESKTTS</sequence>
<dbReference type="PANTHER" id="PTHR16181:SF29">
    <property type="entry name" value="PROTEIN FAM83A-RELATED"/>
    <property type="match status" value="1"/>
</dbReference>
<feature type="compositionally biased region" description="Polar residues" evidence="4">
    <location>
        <begin position="1396"/>
        <end position="1422"/>
    </location>
</feature>
<evidence type="ECO:0000259" key="5">
    <source>
        <dbReference type="Pfam" id="PF07894"/>
    </source>
</evidence>
<evidence type="ECO:0000256" key="2">
    <source>
        <dbReference type="ARBA" id="ARBA00006937"/>
    </source>
</evidence>
<feature type="region of interest" description="Disordered" evidence="4">
    <location>
        <begin position="1150"/>
        <end position="1433"/>
    </location>
</feature>
<feature type="compositionally biased region" description="Polar residues" evidence="4">
    <location>
        <begin position="632"/>
        <end position="657"/>
    </location>
</feature>
<dbReference type="InterPro" id="IPR050944">
    <property type="entry name" value="FAM83"/>
</dbReference>
<feature type="domain" description="Scaffolding anchor of CK1" evidence="5">
    <location>
        <begin position="16"/>
        <end position="285"/>
    </location>
</feature>
<dbReference type="FunFam" id="3.30.870.10:FF:000004">
    <property type="entry name" value="protein FAM83H isoform X2"/>
    <property type="match status" value="1"/>
</dbReference>
<dbReference type="GO" id="GO:0005737">
    <property type="term" value="C:cytoplasm"/>
    <property type="evidence" value="ECO:0007669"/>
    <property type="project" value="UniProtKB-SubCell"/>
</dbReference>
<dbReference type="OMA" id="SPACINY"/>
<feature type="compositionally biased region" description="Polar residues" evidence="4">
    <location>
        <begin position="1344"/>
        <end position="1362"/>
    </location>
</feature>
<reference evidence="6" key="4">
    <citation type="submission" date="2025-09" db="UniProtKB">
        <authorList>
            <consortium name="Ensembl"/>
        </authorList>
    </citation>
    <scope>IDENTIFICATION</scope>
</reference>
<keyword evidence="3" id="KW-0963">Cytoplasm</keyword>
<feature type="region of interest" description="Disordered" evidence="4">
    <location>
        <begin position="1446"/>
        <end position="1473"/>
    </location>
</feature>
<evidence type="ECO:0000256" key="4">
    <source>
        <dbReference type="SAM" id="MobiDB-lite"/>
    </source>
</evidence>
<comment type="subcellular location">
    <subcellularLocation>
        <location evidence="1">Cytoplasm</location>
    </subcellularLocation>
</comment>
<feature type="compositionally biased region" description="Polar residues" evidence="4">
    <location>
        <begin position="1246"/>
        <end position="1258"/>
    </location>
</feature>
<dbReference type="Bgee" id="ENSACLG00000009111">
    <property type="expression patterns" value="Expressed in zone of skin and 3 other cell types or tissues"/>
</dbReference>
<feature type="compositionally biased region" description="Polar residues" evidence="4">
    <location>
        <begin position="892"/>
        <end position="906"/>
    </location>
</feature>
<dbReference type="GO" id="GO:0007165">
    <property type="term" value="P:signal transduction"/>
    <property type="evidence" value="ECO:0007669"/>
    <property type="project" value="TreeGrafter"/>
</dbReference>
<feature type="region of interest" description="Disordered" evidence="4">
    <location>
        <begin position="332"/>
        <end position="374"/>
    </location>
</feature>
<reference evidence="6 7" key="1">
    <citation type="submission" date="2018-05" db="EMBL/GenBank/DDBJ databases">
        <authorList>
            <person name="Datahose"/>
        </authorList>
    </citation>
    <scope>NUCLEOTIDE SEQUENCE</scope>
</reference>
<feature type="compositionally biased region" description="Basic and acidic residues" evidence="4">
    <location>
        <begin position="810"/>
        <end position="820"/>
    </location>
</feature>
<feature type="region of interest" description="Disordered" evidence="4">
    <location>
        <begin position="1037"/>
        <end position="1063"/>
    </location>
</feature>
<dbReference type="STRING" id="8154.ENSACLP00000013279"/>
<dbReference type="InterPro" id="IPR012461">
    <property type="entry name" value="SACK1"/>
</dbReference>
<dbReference type="SUPFAM" id="SSF56024">
    <property type="entry name" value="Phospholipase D/nuclease"/>
    <property type="match status" value="1"/>
</dbReference>
<organism evidence="6 7">
    <name type="scientific">Astatotilapia calliptera</name>
    <name type="common">Eastern happy</name>
    <name type="synonym">Chromis callipterus</name>
    <dbReference type="NCBI Taxonomy" id="8154"/>
    <lineage>
        <taxon>Eukaryota</taxon>
        <taxon>Metazoa</taxon>
        <taxon>Chordata</taxon>
        <taxon>Craniata</taxon>
        <taxon>Vertebrata</taxon>
        <taxon>Euteleostomi</taxon>
        <taxon>Actinopterygii</taxon>
        <taxon>Neopterygii</taxon>
        <taxon>Teleostei</taxon>
        <taxon>Neoteleostei</taxon>
        <taxon>Acanthomorphata</taxon>
        <taxon>Ovalentaria</taxon>
        <taxon>Cichlomorphae</taxon>
        <taxon>Cichliformes</taxon>
        <taxon>Cichlidae</taxon>
        <taxon>African cichlids</taxon>
        <taxon>Pseudocrenilabrinae</taxon>
        <taxon>Haplochromini</taxon>
        <taxon>Astatotilapia</taxon>
    </lineage>
</organism>
<evidence type="ECO:0000313" key="6">
    <source>
        <dbReference type="Ensembl" id="ENSACLP00000013284.1"/>
    </source>
</evidence>
<dbReference type="Ensembl" id="ENSACLT00000013614.2">
    <property type="protein sequence ID" value="ENSACLP00000013284.1"/>
    <property type="gene ID" value="ENSACLG00000009111.2"/>
</dbReference>
<feature type="region of interest" description="Disordered" evidence="4">
    <location>
        <begin position="996"/>
        <end position="1015"/>
    </location>
</feature>
<feature type="region of interest" description="Disordered" evidence="4">
    <location>
        <begin position="784"/>
        <end position="839"/>
    </location>
</feature>
<name>A0A3P8P8E7_ASTCA</name>
<feature type="compositionally biased region" description="Polar residues" evidence="4">
    <location>
        <begin position="969"/>
        <end position="980"/>
    </location>
</feature>
<evidence type="ECO:0000256" key="3">
    <source>
        <dbReference type="ARBA" id="ARBA00022490"/>
    </source>
</evidence>
<accession>A0A3P8P8E7</accession>
<gene>
    <name evidence="6" type="primary">FAM83G</name>
</gene>
<comment type="similarity">
    <text evidence="2">Belongs to the FAM83 family.</text>
</comment>
<reference evidence="7" key="2">
    <citation type="submission" date="2023-03" db="EMBL/GenBank/DDBJ databases">
        <authorList>
            <consortium name="Wellcome Sanger Institute Data Sharing"/>
        </authorList>
    </citation>
    <scope>NUCLEOTIDE SEQUENCE [LARGE SCALE GENOMIC DNA]</scope>
</reference>
<feature type="region of interest" description="Disordered" evidence="4">
    <location>
        <begin position="892"/>
        <end position="914"/>
    </location>
</feature>
<dbReference type="Gene3D" id="3.30.870.10">
    <property type="entry name" value="Endonuclease Chain A"/>
    <property type="match status" value="1"/>
</dbReference>
<protein>
    <recommendedName>
        <fullName evidence="5">Scaffolding anchor of CK1 domain-containing protein</fullName>
    </recommendedName>
</protein>
<evidence type="ECO:0000256" key="1">
    <source>
        <dbReference type="ARBA" id="ARBA00004496"/>
    </source>
</evidence>
<feature type="region of interest" description="Disordered" evidence="4">
    <location>
        <begin position="958"/>
        <end position="980"/>
    </location>
</feature>
<feature type="compositionally biased region" description="Low complexity" evidence="4">
    <location>
        <begin position="684"/>
        <end position="708"/>
    </location>
</feature>
<evidence type="ECO:0000313" key="7">
    <source>
        <dbReference type="Proteomes" id="UP000265100"/>
    </source>
</evidence>
<feature type="compositionally biased region" description="Polar residues" evidence="4">
    <location>
        <begin position="428"/>
        <end position="438"/>
    </location>
</feature>
<feature type="compositionally biased region" description="Low complexity" evidence="4">
    <location>
        <begin position="1382"/>
        <end position="1395"/>
    </location>
</feature>
<feature type="compositionally biased region" description="Basic and acidic residues" evidence="4">
    <location>
        <begin position="1309"/>
        <end position="1318"/>
    </location>
</feature>
<feature type="compositionally biased region" description="Polar residues" evidence="4">
    <location>
        <begin position="1037"/>
        <end position="1048"/>
    </location>
</feature>
<feature type="compositionally biased region" description="Polar residues" evidence="4">
    <location>
        <begin position="586"/>
        <end position="607"/>
    </location>
</feature>
<feature type="compositionally biased region" description="Basic and acidic residues" evidence="4">
    <location>
        <begin position="1288"/>
        <end position="1301"/>
    </location>
</feature>
<proteinExistence type="inferred from homology"/>
<feature type="region of interest" description="Disordered" evidence="4">
    <location>
        <begin position="428"/>
        <end position="657"/>
    </location>
</feature>
<dbReference type="Pfam" id="PF07894">
    <property type="entry name" value="SACK1"/>
    <property type="match status" value="1"/>
</dbReference>
<feature type="compositionally biased region" description="Polar residues" evidence="4">
    <location>
        <begin position="1319"/>
        <end position="1338"/>
    </location>
</feature>
<dbReference type="PANTHER" id="PTHR16181">
    <property type="entry name" value="PROTEIN FAM83A-RELATED"/>
    <property type="match status" value="1"/>
</dbReference>
<dbReference type="Proteomes" id="UP000265100">
    <property type="component" value="Chromosome 4"/>
</dbReference>
<feature type="region of interest" description="Disordered" evidence="4">
    <location>
        <begin position="679"/>
        <end position="729"/>
    </location>
</feature>
<feature type="compositionally biased region" description="Polar residues" evidence="4">
    <location>
        <begin position="333"/>
        <end position="342"/>
    </location>
</feature>